<dbReference type="EMBL" id="LAZR01005642">
    <property type="protein sequence ID" value="KKM98274.1"/>
    <property type="molecule type" value="Genomic_DNA"/>
</dbReference>
<name>A0A0F9LT30_9ZZZZ</name>
<organism evidence="1">
    <name type="scientific">marine sediment metagenome</name>
    <dbReference type="NCBI Taxonomy" id="412755"/>
    <lineage>
        <taxon>unclassified sequences</taxon>
        <taxon>metagenomes</taxon>
        <taxon>ecological metagenomes</taxon>
    </lineage>
</organism>
<sequence length="32" mass="3875">MKFNLILLNNLFGFIFPPPIKWKKNDLQKKLD</sequence>
<accession>A0A0F9LT30</accession>
<protein>
    <submittedName>
        <fullName evidence="1">Uncharacterized protein</fullName>
    </submittedName>
</protein>
<gene>
    <name evidence="1" type="ORF">LCGC14_1159580</name>
</gene>
<proteinExistence type="predicted"/>
<comment type="caution">
    <text evidence="1">The sequence shown here is derived from an EMBL/GenBank/DDBJ whole genome shotgun (WGS) entry which is preliminary data.</text>
</comment>
<dbReference type="AlphaFoldDB" id="A0A0F9LT30"/>
<evidence type="ECO:0000313" key="1">
    <source>
        <dbReference type="EMBL" id="KKM98274.1"/>
    </source>
</evidence>
<reference evidence="1" key="1">
    <citation type="journal article" date="2015" name="Nature">
        <title>Complex archaea that bridge the gap between prokaryotes and eukaryotes.</title>
        <authorList>
            <person name="Spang A."/>
            <person name="Saw J.H."/>
            <person name="Jorgensen S.L."/>
            <person name="Zaremba-Niedzwiedzka K."/>
            <person name="Martijn J."/>
            <person name="Lind A.E."/>
            <person name="van Eijk R."/>
            <person name="Schleper C."/>
            <person name="Guy L."/>
            <person name="Ettema T.J."/>
        </authorList>
    </citation>
    <scope>NUCLEOTIDE SEQUENCE</scope>
</reference>